<dbReference type="PRINTS" id="PR00633">
    <property type="entry name" value="RCCNDNSATION"/>
</dbReference>
<feature type="repeat" description="RCC1" evidence="3">
    <location>
        <begin position="455"/>
        <end position="512"/>
    </location>
</feature>
<comment type="caution">
    <text evidence="7">The sequence shown here is derived from an EMBL/GenBank/DDBJ whole genome shotgun (WGS) entry which is preliminary data.</text>
</comment>
<feature type="repeat" description="RCC1" evidence="3">
    <location>
        <begin position="513"/>
        <end position="570"/>
    </location>
</feature>
<dbReference type="SUPFAM" id="SSF50985">
    <property type="entry name" value="RCC1/BLIP-II"/>
    <property type="match status" value="2"/>
</dbReference>
<dbReference type="PROSITE" id="PS00626">
    <property type="entry name" value="RCC1_2"/>
    <property type="match status" value="4"/>
</dbReference>
<dbReference type="PANTHER" id="PTHR45982">
    <property type="entry name" value="REGULATOR OF CHROMOSOME CONDENSATION"/>
    <property type="match status" value="1"/>
</dbReference>
<organism evidence="7 8">
    <name type="scientific">Cafeteria roenbergensis</name>
    <name type="common">Marine flagellate</name>
    <dbReference type="NCBI Taxonomy" id="33653"/>
    <lineage>
        <taxon>Eukaryota</taxon>
        <taxon>Sar</taxon>
        <taxon>Stramenopiles</taxon>
        <taxon>Bigyra</taxon>
        <taxon>Opalozoa</taxon>
        <taxon>Bicosoecida</taxon>
        <taxon>Cafeteriaceae</taxon>
        <taxon>Cafeteria</taxon>
    </lineage>
</organism>
<protein>
    <recommendedName>
        <fullName evidence="6">RCC1-like domain-containing protein</fullName>
    </recommendedName>
</protein>
<evidence type="ECO:0000256" key="5">
    <source>
        <dbReference type="SAM" id="Phobius"/>
    </source>
</evidence>
<feature type="repeat" description="RCC1" evidence="3">
    <location>
        <begin position="571"/>
        <end position="629"/>
    </location>
</feature>
<dbReference type="PROSITE" id="PS50012">
    <property type="entry name" value="RCC1_3"/>
    <property type="match status" value="12"/>
</dbReference>
<feature type="transmembrane region" description="Helical" evidence="5">
    <location>
        <begin position="2654"/>
        <end position="2679"/>
    </location>
</feature>
<dbReference type="Proteomes" id="UP000322899">
    <property type="component" value="Unassembled WGS sequence"/>
</dbReference>
<dbReference type="GO" id="GO:0005085">
    <property type="term" value="F:guanyl-nucleotide exchange factor activity"/>
    <property type="evidence" value="ECO:0007669"/>
    <property type="project" value="TreeGrafter"/>
</dbReference>
<gene>
    <name evidence="7" type="ORF">FNF27_06979</name>
</gene>
<keyword evidence="5" id="KW-0472">Membrane</keyword>
<dbReference type="EMBL" id="VLTO01000070">
    <property type="protein sequence ID" value="KAA0169431.1"/>
    <property type="molecule type" value="Genomic_DNA"/>
</dbReference>
<evidence type="ECO:0000256" key="3">
    <source>
        <dbReference type="PROSITE-ProRule" id="PRU00235"/>
    </source>
</evidence>
<dbReference type="InterPro" id="IPR051553">
    <property type="entry name" value="Ran_GTPase-activating"/>
</dbReference>
<feature type="domain" description="RCC1-like" evidence="6">
    <location>
        <begin position="485"/>
        <end position="847"/>
    </location>
</feature>
<accession>A0A5A8E0G9</accession>
<name>A0A5A8E0G9_CAFRO</name>
<feature type="transmembrane region" description="Helical" evidence="5">
    <location>
        <begin position="2715"/>
        <end position="2742"/>
    </location>
</feature>
<dbReference type="CDD" id="cd00603">
    <property type="entry name" value="IPT_PCSR"/>
    <property type="match status" value="1"/>
</dbReference>
<feature type="region of interest" description="Disordered" evidence="4">
    <location>
        <begin position="899"/>
        <end position="918"/>
    </location>
</feature>
<dbReference type="InterPro" id="IPR058923">
    <property type="entry name" value="RCC1-like_dom"/>
</dbReference>
<feature type="repeat" description="RCC1" evidence="3">
    <location>
        <begin position="280"/>
        <end position="337"/>
    </location>
</feature>
<feature type="transmembrane region" description="Helical" evidence="5">
    <location>
        <begin position="2554"/>
        <end position="2573"/>
    </location>
</feature>
<keyword evidence="5" id="KW-1133">Transmembrane helix</keyword>
<evidence type="ECO:0000256" key="2">
    <source>
        <dbReference type="ARBA" id="ARBA00022737"/>
    </source>
</evidence>
<feature type="region of interest" description="Disordered" evidence="4">
    <location>
        <begin position="14"/>
        <end position="37"/>
    </location>
</feature>
<feature type="repeat" description="RCC1" evidence="3">
    <location>
        <begin position="338"/>
        <end position="395"/>
    </location>
</feature>
<feature type="repeat" description="RCC1" evidence="3">
    <location>
        <begin position="396"/>
        <end position="454"/>
    </location>
</feature>
<feature type="repeat" description="RCC1" evidence="3">
    <location>
        <begin position="767"/>
        <end position="825"/>
    </location>
</feature>
<keyword evidence="1" id="KW-0344">Guanine-nucleotide releasing factor</keyword>
<keyword evidence="2" id="KW-0677">Repeat</keyword>
<dbReference type="Pfam" id="PF25390">
    <property type="entry name" value="WD40_RLD"/>
    <property type="match status" value="1"/>
</dbReference>
<feature type="repeat" description="RCC1" evidence="3">
    <location>
        <begin position="630"/>
        <end position="710"/>
    </location>
</feature>
<dbReference type="InterPro" id="IPR009091">
    <property type="entry name" value="RCC1/BLIP-II"/>
</dbReference>
<dbReference type="SUPFAM" id="SSF81296">
    <property type="entry name" value="E set domains"/>
    <property type="match status" value="1"/>
</dbReference>
<dbReference type="Pfam" id="PF13540">
    <property type="entry name" value="RCC1_2"/>
    <property type="match status" value="6"/>
</dbReference>
<keyword evidence="5" id="KW-0812">Transmembrane</keyword>
<dbReference type="OrthoDB" id="297375at2759"/>
<dbReference type="PANTHER" id="PTHR45982:SF1">
    <property type="entry name" value="REGULATOR OF CHROMOSOME CONDENSATION"/>
    <property type="match status" value="1"/>
</dbReference>
<feature type="repeat" description="RCC1" evidence="3">
    <location>
        <begin position="884"/>
        <end position="941"/>
    </location>
</feature>
<evidence type="ECO:0000259" key="6">
    <source>
        <dbReference type="Pfam" id="PF25390"/>
    </source>
</evidence>
<feature type="repeat" description="RCC1" evidence="3">
    <location>
        <begin position="826"/>
        <end position="883"/>
    </location>
</feature>
<dbReference type="InterPro" id="IPR013783">
    <property type="entry name" value="Ig-like_fold"/>
</dbReference>
<feature type="repeat" description="RCC1" evidence="3">
    <location>
        <begin position="942"/>
        <end position="999"/>
    </location>
</feature>
<feature type="transmembrane region" description="Helical" evidence="5">
    <location>
        <begin position="2754"/>
        <end position="2776"/>
    </location>
</feature>
<feature type="transmembrane region" description="Helical" evidence="5">
    <location>
        <begin position="2486"/>
        <end position="2508"/>
    </location>
</feature>
<dbReference type="GO" id="GO:0005737">
    <property type="term" value="C:cytoplasm"/>
    <property type="evidence" value="ECO:0007669"/>
    <property type="project" value="TreeGrafter"/>
</dbReference>
<dbReference type="Gene3D" id="2.130.10.30">
    <property type="entry name" value="Regulator of chromosome condensation 1/beta-lactamase-inhibitor protein II"/>
    <property type="match status" value="3"/>
</dbReference>
<evidence type="ECO:0000313" key="7">
    <source>
        <dbReference type="EMBL" id="KAA0169431.1"/>
    </source>
</evidence>
<feature type="repeat" description="RCC1" evidence="3">
    <location>
        <begin position="711"/>
        <end position="766"/>
    </location>
</feature>
<feature type="transmembrane region" description="Helical" evidence="5">
    <location>
        <begin position="2604"/>
        <end position="2627"/>
    </location>
</feature>
<evidence type="ECO:0000256" key="4">
    <source>
        <dbReference type="SAM" id="MobiDB-lite"/>
    </source>
</evidence>
<reference evidence="7 8" key="1">
    <citation type="submission" date="2019-07" db="EMBL/GenBank/DDBJ databases">
        <title>Genomes of Cafeteria roenbergensis.</title>
        <authorList>
            <person name="Fischer M.G."/>
            <person name="Hackl T."/>
            <person name="Roman M."/>
        </authorList>
    </citation>
    <scope>NUCLEOTIDE SEQUENCE [LARGE SCALE GENOMIC DNA]</scope>
    <source>
        <strain evidence="7 8">E4-10P</strain>
    </source>
</reference>
<evidence type="ECO:0000256" key="1">
    <source>
        <dbReference type="ARBA" id="ARBA00022658"/>
    </source>
</evidence>
<dbReference type="InterPro" id="IPR000408">
    <property type="entry name" value="Reg_chr_condens"/>
</dbReference>
<feature type="transmembrane region" description="Helical" evidence="5">
    <location>
        <begin position="2529"/>
        <end position="2548"/>
    </location>
</feature>
<sequence>MKALRAMLGERLSDGQWHFPGPANASDDTPLRELFPDNGRARRLPRADGLCAPNSIDATAGVVRAEARGAAGSPSIAFAGAGKRHAGGECAADSRSLAEPGTGSPWDLPAGEFADAAVLVLLPSHAGNATGRRDLRSALARPRVAGSWVWSPAEQAWRSWPGARAAVVDPPAPWLEGDAAANAAAVSVALGMSDAWPIWSRWRLLESSLEPATMPRLRVRALAESSRPTAGAPSQAWTDASTVADSDLSQLSTMLPRRLAEPAVAVQGGSRFSLVLRSDGTIHSFGSNGQGQLGRGNTDTVGHTLSSLAVMREPISVGGWAVSVATGGEHVLVMLSDGTVRAFGRGTYGQLGYGSGAGLGLSNITIPSMLASVPLGGRALAVGAGEHHSLVSLDNGELRAFGRNAEGQLGVGSTTSRGNTMATIPAATGGVMPLTAAARQATGGKKHSVVVTAEGTVVLTGSNQEGQLAAGATALVGDTMVSLPPQGGSSLSEGDVVGAAAGDGHTVLLASSGKLVTFGRAGAGQLGRDASSNVGSSAGDSPSKMTSFSLWQQAVAVAAGTSASAAVLVDGGLVTFGDGDVGVLGYGDSDRVGDSDGGTSITKAGLVPLGRRAVEVSMGSEHTLVLSDEGAVFAFGANGQGQLGNGATADVGKDKGAGGMLALQAVALDEAPQSWRTDVRAASQPRDSRAEEAVVGVAMGGGHTLIVLEDGRVRPVGTGNKGQLGLGNRATVSFARGIFALETVEVFGPVVAAAAGDQHSLVLRHDGAVFAFGDGANGQLGYTSSSTVGDTDLTKPASAGPIDLGGEAAAAIAAGGSHSAVITTRGALFTFGLGFSGQLGHGSQADVGIENRPVAQFGRVQLGGARAAAVACGRTHTLLLLEDGTVRAFGRPLNGKLGYGDDTGRGARPQSTPNITAPVPVGGPAIAVAAGNEHSAVVLADGTLRAFGDASYGQLGYGSADDVGGQNNPSPAAAGPVPTGGAAVAVACGFVHTLVLMNDGTVVGTGDNSVGQLGVPGLSSVGRTSATLPSAVGRAQLGGRAVAVAAGGAWTDTNAISAVVLEDGTLLTFGTNANSALGVSGLLAIGSTDKWAIPSLKSARSVVLTDAPLDRPLTRPLEALPPFLLALGSPSLPEPLESADVSGLAGLRALPSGDAPLTSGVHYFDGTFVSSLPLAASATKQQCPTLGSGAFLASLQSVCDLSAARMWDAFDAAPVVANTSLSVNGVPTADLDTGDDPTAAVWLSVGGWFEWAALLLGEGAAGGAAEAAACGAGDEAKAPHELWGGGFVSAELRTSVMPAGMGALPFCRLWSLTELRCHGRVPGIAGGEAGAVLTVSAQCSPLQFRVALPVAYRFPGAEVASARLEGADGATLRVAGRGFALSEPALLAVSVAGSGDCGPVVRRSDSEVTCALGAGTGVGRAVTLRVGGSTAAGSANVSFPGPEITGVSPAVVRAGHKRVNFTVTGRNLLLTSVQPPPTEAGGDASADPDAELAAAAARGGALWIGGELCRAELRVVEPGTEVMCVGFDAPEEWPDPGTVRLSVADVAVTMAPPVIVSALVIQPGSGLAEPWLPVPAAAATSGSEAAAVNASVLLTGRGFARTGVSGIRVGPLDCVDVAVANDTALGCTVTGLERLRGIFPGEEDAALPAQLNVSVEWPEAGHRVTSPHAAVLPEWPPAVTGVTPATAAPGDDVVLVGRWLGRSADRAGTATVGGVACGPSQWLSSSALRCTVPADARLDSMPDRDGDALHLRFTSITGLSVVRPRAIRLLGSVAASLVDADGGGLDPNATLIALPSADGSVITITAESADRSLAIAVVGIGAQECGFDAAAGAAGAAGPAGAGTGTAAAGGAGATSASPSAAQVAGAAVLVGVSRQSVPRNISVMHFPGIGVKAPFGTAVSLRPWCSSAIAGQSYASRNVSVAIPSANVSWTAFAVRVVQTPLAVDPTPLPPINATVTMDPPLGPAMAALVADRLLCQAALVNGATGAVAASSSAAVVALPGAAGRVWVASFAALPLTFIEAGASFAVRAGCRWSPTSQEVALPELTNRVARLRTHVVAVDPGAGVGPLGEFLLLPGVTRSVRFQVDAGLTEVSGPARRTLGAAPPTGTLRMAVAPAFAGDDGSAGRQLVLSSGGGSFAAVPAVELRAVVAEAPAWSVANAGGISCGVAVAALPASTTQSGTTTRFFASVRAGPTGAIVGVVFDALGLVGVANYPQLGQTVSFSLQCEHPNAGQLPPVQVETELVGLRAAWGRASRQSFVPTSAQWEPFDVEVFTGDGRPLAVPGVASAVRCVAAVGNGTRLEGASAAGAVPDAGRAAAEGMVARAEFRGFAVTGKRGAAFELRVTCSVGDLPLWPVLAHSFRLQGCSAGQQPREASEDLCEACGAGTYSDGGAGASCVPCPKTGASCAGGVLELRRGFYRPPAAAGLPFDGSTELHPCFNAEACTLNSTARRYGCAPGYTGPLCGVCAPGHAMFGPQCGECGPPWTNLAVVAALSAGGLGALVLFRAKGTALFQAVTGFMRDIGTTPASWGPVLCATSATFVTRFWATLTLPVVVMALSVAAYAAIAALVLLPARGAAVTPATAPRLPSSLADVTRYLADRKYVVTLAMVLYVMYMPLVSLGVTALECYDRPVGGRRYLRADLSVPCFEGQHAAVAVGAGALLAVLGVGFPVGLVLALRGGKPAPSLRFLFEGFDEERGLRWWEALGLLRKMGLVMAAALVPDAASQVAAAVLVLAPALWAQTRFHPYRASKFNALETMSILAMMLTATVSLLYLQAQGGEAAVQEQTEAHLSGWTEVAVTLVLLMRKADASQVLRAGDAA</sequence>
<evidence type="ECO:0000313" key="8">
    <source>
        <dbReference type="Proteomes" id="UP000322899"/>
    </source>
</evidence>
<dbReference type="InterPro" id="IPR014756">
    <property type="entry name" value="Ig_E-set"/>
</dbReference>
<dbReference type="Gene3D" id="2.60.40.10">
    <property type="entry name" value="Immunoglobulins"/>
    <property type="match status" value="1"/>
</dbReference>
<proteinExistence type="predicted"/>